<dbReference type="Proteomes" id="UP000051645">
    <property type="component" value="Unassembled WGS sequence"/>
</dbReference>
<reference evidence="4 5" key="1">
    <citation type="journal article" date="2015" name="Genome Announc.">
        <title>Expanding the biotechnology potential of lactobacilli through comparative genomics of 213 strains and associated genera.</title>
        <authorList>
            <person name="Sun Z."/>
            <person name="Harris H.M."/>
            <person name="McCann A."/>
            <person name="Guo C."/>
            <person name="Argimon S."/>
            <person name="Zhang W."/>
            <person name="Yang X."/>
            <person name="Jeffery I.B."/>
            <person name="Cooney J.C."/>
            <person name="Kagawa T.F."/>
            <person name="Liu W."/>
            <person name="Song Y."/>
            <person name="Salvetti E."/>
            <person name="Wrobel A."/>
            <person name="Rasinkangas P."/>
            <person name="Parkhill J."/>
            <person name="Rea M.C."/>
            <person name="O'Sullivan O."/>
            <person name="Ritari J."/>
            <person name="Douillard F.P."/>
            <person name="Paul Ross R."/>
            <person name="Yang R."/>
            <person name="Briner A.E."/>
            <person name="Felis G.E."/>
            <person name="de Vos W.M."/>
            <person name="Barrangou R."/>
            <person name="Klaenhammer T.R."/>
            <person name="Caufield P.W."/>
            <person name="Cui Y."/>
            <person name="Zhang H."/>
            <person name="O'Toole P.W."/>
        </authorList>
    </citation>
    <scope>NUCLEOTIDE SEQUENCE [LARGE SCALE GENOMIC DNA]</scope>
    <source>
        <strain evidence="2 5">ATCC BAA-66</strain>
        <strain evidence="3 4">DSM 13344</strain>
    </source>
</reference>
<evidence type="ECO:0000313" key="2">
    <source>
        <dbReference type="EMBL" id="KRN28632.1"/>
    </source>
</evidence>
<feature type="domain" description="Pyridoxamine 5'-phosphate oxidase N-terminal" evidence="1">
    <location>
        <begin position="15"/>
        <end position="130"/>
    </location>
</feature>
<evidence type="ECO:0000313" key="5">
    <source>
        <dbReference type="Proteomes" id="UP000051751"/>
    </source>
</evidence>
<dbReference type="AlphaFoldDB" id="A0A0R2FYJ0"/>
<dbReference type="PANTHER" id="PTHR40660:SF1">
    <property type="entry name" value="5'-PHOSPHATE OXIDASE PUTATIVE DOMAIN-CONTAINING PROTEIN-RELATED"/>
    <property type="match status" value="1"/>
</dbReference>
<dbReference type="InterPro" id="IPR012349">
    <property type="entry name" value="Split_barrel_FMN-bd"/>
</dbReference>
<protein>
    <recommendedName>
        <fullName evidence="1">Pyridoxamine 5'-phosphate oxidase N-terminal domain-containing protein</fullName>
    </recommendedName>
</protein>
<dbReference type="SUPFAM" id="SSF50475">
    <property type="entry name" value="FMN-binding split barrel"/>
    <property type="match status" value="1"/>
</dbReference>
<dbReference type="EMBL" id="JQAT01000002">
    <property type="protein sequence ID" value="KRN28632.1"/>
    <property type="molecule type" value="Genomic_DNA"/>
</dbReference>
<keyword evidence="4" id="KW-1185">Reference proteome</keyword>
<dbReference type="EMBL" id="JQAZ01000002">
    <property type="protein sequence ID" value="KRN32958.1"/>
    <property type="molecule type" value="Genomic_DNA"/>
</dbReference>
<dbReference type="Pfam" id="PF01243">
    <property type="entry name" value="PNPOx_N"/>
    <property type="match status" value="1"/>
</dbReference>
<dbReference type="Proteomes" id="UP000051751">
    <property type="component" value="Unassembled WGS sequence"/>
</dbReference>
<organism evidence="3 4">
    <name type="scientific">Lactobacillus selangorensis</name>
    <dbReference type="NCBI Taxonomy" id="81857"/>
    <lineage>
        <taxon>Bacteria</taxon>
        <taxon>Bacillati</taxon>
        <taxon>Bacillota</taxon>
        <taxon>Bacilli</taxon>
        <taxon>Lactobacillales</taxon>
        <taxon>Lactobacillaceae</taxon>
        <taxon>Lactobacillus</taxon>
    </lineage>
</organism>
<sequence length="143" mass="15917">MEAKSKEEIEMAQITQDMKDMIAKQLAYIATVDTDGNPDVGPKMTMRLYDDSHLIYDEFTAKQTMKNIEATGKAAVAYVDRKAFKGFRFSGKAEIHTSGPYVDAEQAYQQQTNPKASVQQVGVIDIDEIHLLDIGPKAGTRIE</sequence>
<dbReference type="STRING" id="81857.IV38_GL000833"/>
<name>A0A0R2FYJ0_9LACO</name>
<dbReference type="PATRIC" id="fig|81857.3.peg.835"/>
<evidence type="ECO:0000313" key="3">
    <source>
        <dbReference type="EMBL" id="KRN32958.1"/>
    </source>
</evidence>
<gene>
    <name evidence="2" type="ORF">IV38_GL000833</name>
    <name evidence="3" type="ORF">IV40_GL001020</name>
</gene>
<dbReference type="PANTHER" id="PTHR40660">
    <property type="entry name" value="5'-PHOSPHATE OXIDASE PUTATIVE DOMAIN-CONTAINING PROTEIN-RELATED"/>
    <property type="match status" value="1"/>
</dbReference>
<evidence type="ECO:0000313" key="4">
    <source>
        <dbReference type="Proteomes" id="UP000051645"/>
    </source>
</evidence>
<dbReference type="InterPro" id="IPR011576">
    <property type="entry name" value="Pyridox_Oxase_N"/>
</dbReference>
<proteinExistence type="predicted"/>
<evidence type="ECO:0000259" key="1">
    <source>
        <dbReference type="Pfam" id="PF01243"/>
    </source>
</evidence>
<dbReference type="Gene3D" id="2.30.110.10">
    <property type="entry name" value="Electron Transport, Fmn-binding Protein, Chain A"/>
    <property type="match status" value="1"/>
</dbReference>
<comment type="caution">
    <text evidence="3">The sequence shown here is derived from an EMBL/GenBank/DDBJ whole genome shotgun (WGS) entry which is preliminary data.</text>
</comment>
<accession>A0A0R2FYJ0</accession>